<dbReference type="PROSITE" id="PS51918">
    <property type="entry name" value="RADICAL_SAM"/>
    <property type="match status" value="1"/>
</dbReference>
<dbReference type="GO" id="GO:0046872">
    <property type="term" value="F:metal ion binding"/>
    <property type="evidence" value="ECO:0007669"/>
    <property type="project" value="UniProtKB-KW"/>
</dbReference>
<evidence type="ECO:0000256" key="6">
    <source>
        <dbReference type="ARBA" id="ARBA00023014"/>
    </source>
</evidence>
<dbReference type="SFLD" id="SFLDG01094">
    <property type="entry name" value="Uncharacterised_Radical_SAM_Su"/>
    <property type="match status" value="1"/>
</dbReference>
<dbReference type="AlphaFoldDB" id="A0A9D1SAT5"/>
<evidence type="ECO:0000256" key="1">
    <source>
        <dbReference type="ARBA" id="ARBA00001966"/>
    </source>
</evidence>
<dbReference type="InterPro" id="IPR058240">
    <property type="entry name" value="rSAM_sf"/>
</dbReference>
<evidence type="ECO:0000256" key="4">
    <source>
        <dbReference type="ARBA" id="ARBA00022723"/>
    </source>
</evidence>
<dbReference type="InterPro" id="IPR013785">
    <property type="entry name" value="Aldolase_TIM"/>
</dbReference>
<dbReference type="NCBIfam" id="TIGR02495">
    <property type="entry name" value="NrdG2"/>
    <property type="match status" value="1"/>
</dbReference>
<organism evidence="8 9">
    <name type="scientific">Candidatus Scatocola faecipullorum</name>
    <dbReference type="NCBI Taxonomy" id="2840917"/>
    <lineage>
        <taxon>Bacteria</taxon>
        <taxon>Pseudomonadati</taxon>
        <taxon>Pseudomonadota</taxon>
        <taxon>Alphaproteobacteria</taxon>
        <taxon>Rhodospirillales</taxon>
        <taxon>Rhodospirillaceae</taxon>
        <taxon>Rhodospirillaceae incertae sedis</taxon>
        <taxon>Candidatus Scatocola</taxon>
    </lineage>
</organism>
<dbReference type="InterPro" id="IPR034457">
    <property type="entry name" value="Organic_radical-activating"/>
</dbReference>
<sequence length="234" mass="26388">MNANLIVGGVETFSTVDFPGHMAAVVFLQGCPWRCPFCYNTPLQKIGAETNFVWSKFVEFLERRKGILDAVVFSGGEPLVQDNLAQAMSQVRDMGYKIALHTGGYRPEKLAEVLPLVDWVGFDIKTPFVEERYHQGTGSKTPLKNILSSLNLLLAAGKPFECRTTCDPRLLDIEDIYAIARDLKAKGVKEYHLQKYRPIPSDKVSTEADCDKFFRDNALHDFLKSSFEVFDLRS</sequence>
<dbReference type="EMBL" id="DVNC01000028">
    <property type="protein sequence ID" value="HIU53256.1"/>
    <property type="molecule type" value="Genomic_DNA"/>
</dbReference>
<dbReference type="PANTHER" id="PTHR30352:SF13">
    <property type="entry name" value="GLYCYL-RADICAL ENZYME ACTIVATING ENZYME YJJW-RELATED"/>
    <property type="match status" value="1"/>
</dbReference>
<comment type="caution">
    <text evidence="8">The sequence shown here is derived from an EMBL/GenBank/DDBJ whole genome shotgun (WGS) entry which is preliminary data.</text>
</comment>
<dbReference type="InterPro" id="IPR007197">
    <property type="entry name" value="rSAM"/>
</dbReference>
<dbReference type="SUPFAM" id="SSF102114">
    <property type="entry name" value="Radical SAM enzymes"/>
    <property type="match status" value="1"/>
</dbReference>
<keyword evidence="6" id="KW-0411">Iron-sulfur</keyword>
<proteinExistence type="predicted"/>
<comment type="cofactor">
    <cofactor evidence="1">
        <name>[4Fe-4S] cluster</name>
        <dbReference type="ChEBI" id="CHEBI:49883"/>
    </cofactor>
</comment>
<dbReference type="GO" id="GO:0003824">
    <property type="term" value="F:catalytic activity"/>
    <property type="evidence" value="ECO:0007669"/>
    <property type="project" value="InterPro"/>
</dbReference>
<evidence type="ECO:0000256" key="2">
    <source>
        <dbReference type="ARBA" id="ARBA00022485"/>
    </source>
</evidence>
<reference evidence="8" key="1">
    <citation type="submission" date="2020-10" db="EMBL/GenBank/DDBJ databases">
        <authorList>
            <person name="Gilroy R."/>
        </authorList>
    </citation>
    <scope>NUCLEOTIDE SEQUENCE</scope>
    <source>
        <strain evidence="8">ChiW3-316</strain>
    </source>
</reference>
<keyword evidence="3" id="KW-0949">S-adenosyl-L-methionine</keyword>
<dbReference type="GO" id="GO:0051539">
    <property type="term" value="F:4 iron, 4 sulfur cluster binding"/>
    <property type="evidence" value="ECO:0007669"/>
    <property type="project" value="UniProtKB-KW"/>
</dbReference>
<evidence type="ECO:0000313" key="8">
    <source>
        <dbReference type="EMBL" id="HIU53256.1"/>
    </source>
</evidence>
<keyword evidence="4" id="KW-0479">Metal-binding</keyword>
<keyword evidence="5" id="KW-0408">Iron</keyword>
<feature type="domain" description="Radical SAM core" evidence="7">
    <location>
        <begin position="17"/>
        <end position="228"/>
    </location>
</feature>
<protein>
    <submittedName>
        <fullName evidence="8">Anaerobic ribonucleoside-triphosphate reductase activating protein</fullName>
    </submittedName>
</protein>
<accession>A0A9D1SAT5</accession>
<name>A0A9D1SAT5_9PROT</name>
<evidence type="ECO:0000256" key="3">
    <source>
        <dbReference type="ARBA" id="ARBA00022691"/>
    </source>
</evidence>
<dbReference type="Gene3D" id="3.20.20.70">
    <property type="entry name" value="Aldolase class I"/>
    <property type="match status" value="1"/>
</dbReference>
<dbReference type="CDD" id="cd01335">
    <property type="entry name" value="Radical_SAM"/>
    <property type="match status" value="1"/>
</dbReference>
<reference evidence="8" key="2">
    <citation type="journal article" date="2021" name="PeerJ">
        <title>Extensive microbial diversity within the chicken gut microbiome revealed by metagenomics and culture.</title>
        <authorList>
            <person name="Gilroy R."/>
            <person name="Ravi A."/>
            <person name="Getino M."/>
            <person name="Pursley I."/>
            <person name="Horton D.L."/>
            <person name="Alikhan N.F."/>
            <person name="Baker D."/>
            <person name="Gharbi K."/>
            <person name="Hall N."/>
            <person name="Watson M."/>
            <person name="Adriaenssens E.M."/>
            <person name="Foster-Nyarko E."/>
            <person name="Jarju S."/>
            <person name="Secka A."/>
            <person name="Antonio M."/>
            <person name="Oren A."/>
            <person name="Chaudhuri R.R."/>
            <person name="La Ragione R."/>
            <person name="Hildebrand F."/>
            <person name="Pallen M.J."/>
        </authorList>
    </citation>
    <scope>NUCLEOTIDE SEQUENCE</scope>
    <source>
        <strain evidence="8">ChiW3-316</strain>
    </source>
</reference>
<dbReference type="SFLD" id="SFLDS00029">
    <property type="entry name" value="Radical_SAM"/>
    <property type="match status" value="1"/>
</dbReference>
<keyword evidence="2" id="KW-0004">4Fe-4S</keyword>
<dbReference type="Pfam" id="PF04055">
    <property type="entry name" value="Radical_SAM"/>
    <property type="match status" value="1"/>
</dbReference>
<dbReference type="InterPro" id="IPR012840">
    <property type="entry name" value="NrdG2"/>
</dbReference>
<evidence type="ECO:0000259" key="7">
    <source>
        <dbReference type="PROSITE" id="PS51918"/>
    </source>
</evidence>
<evidence type="ECO:0000313" key="9">
    <source>
        <dbReference type="Proteomes" id="UP000824107"/>
    </source>
</evidence>
<dbReference type="Proteomes" id="UP000824107">
    <property type="component" value="Unassembled WGS sequence"/>
</dbReference>
<dbReference type="PANTHER" id="PTHR30352">
    <property type="entry name" value="PYRUVATE FORMATE-LYASE-ACTIVATING ENZYME"/>
    <property type="match status" value="1"/>
</dbReference>
<evidence type="ECO:0000256" key="5">
    <source>
        <dbReference type="ARBA" id="ARBA00023004"/>
    </source>
</evidence>
<gene>
    <name evidence="8" type="ORF">IAD20_04155</name>
</gene>